<evidence type="ECO:0000256" key="1">
    <source>
        <dbReference type="SAM" id="MobiDB-lite"/>
    </source>
</evidence>
<dbReference type="Proteomes" id="UP000000483">
    <property type="component" value="Chromosome"/>
</dbReference>
<proteinExistence type="predicted"/>
<dbReference type="HOGENOM" id="CLU_136587_0_0_7"/>
<organism evidence="2 3">
    <name type="scientific">Desulfobacca acetoxidans (strain ATCC 700848 / DSM 11109 / ASRB2)</name>
    <dbReference type="NCBI Taxonomy" id="880072"/>
    <lineage>
        <taxon>Bacteria</taxon>
        <taxon>Pseudomonadati</taxon>
        <taxon>Thermodesulfobacteriota</taxon>
        <taxon>Desulfobaccia</taxon>
        <taxon>Desulfobaccales</taxon>
        <taxon>Desulfobaccaceae</taxon>
        <taxon>Desulfobacca</taxon>
    </lineage>
</organism>
<dbReference type="eggNOG" id="ENOG50316VI">
    <property type="taxonomic scope" value="Bacteria"/>
</dbReference>
<name>F2NHV2_DESAR</name>
<feature type="region of interest" description="Disordered" evidence="1">
    <location>
        <begin position="1"/>
        <end position="24"/>
    </location>
</feature>
<dbReference type="InterPro" id="IPR035205">
    <property type="entry name" value="DUF5320"/>
</dbReference>
<gene>
    <name evidence="2" type="ordered locus">Desac_1584</name>
</gene>
<evidence type="ECO:0008006" key="4">
    <source>
        <dbReference type="Google" id="ProtNLM"/>
    </source>
</evidence>
<dbReference type="EMBL" id="CP002629">
    <property type="protein sequence ID" value="AEB09437.1"/>
    <property type="molecule type" value="Genomic_DNA"/>
</dbReference>
<dbReference type="KEGG" id="dao:Desac_1584"/>
<keyword evidence="3" id="KW-1185">Reference proteome</keyword>
<dbReference type="RefSeq" id="WP_013706547.1">
    <property type="nucleotide sequence ID" value="NC_015388.1"/>
</dbReference>
<sequence>MPGFDGTGPRGQGPGTGWGMGPCGTGFRRGYGGGFGRGFRGSRSRWGGWGRPRWGWGAWEGGYATPESEAQALKQEESYLQSELEAIKRRLSEIEGA</sequence>
<dbReference type="Pfam" id="PF17253">
    <property type="entry name" value="DUF5320"/>
    <property type="match status" value="1"/>
</dbReference>
<accession>F2NHV2</accession>
<reference evidence="2 3" key="1">
    <citation type="journal article" date="2011" name="Stand. Genomic Sci.">
        <title>Complete genome sequence of the acetate-degrading sulfate reducer Desulfobacca acetoxidans type strain (ASRB2).</title>
        <authorList>
            <person name="Goker M."/>
            <person name="Teshima H."/>
            <person name="Lapidus A."/>
            <person name="Nolan M."/>
            <person name="Lucas S."/>
            <person name="Hammon N."/>
            <person name="Deshpande S."/>
            <person name="Cheng J.F."/>
            <person name="Tapia R."/>
            <person name="Han C."/>
            <person name="Goodwin L."/>
            <person name="Pitluck S."/>
            <person name="Huntemann M."/>
            <person name="Liolios K."/>
            <person name="Ivanova N."/>
            <person name="Pagani I."/>
            <person name="Mavromatis K."/>
            <person name="Ovchinikova G."/>
            <person name="Pati A."/>
            <person name="Chen A."/>
            <person name="Palaniappan K."/>
            <person name="Land M."/>
            <person name="Hauser L."/>
            <person name="Brambilla E.M."/>
            <person name="Rohde M."/>
            <person name="Spring S."/>
            <person name="Detter J.C."/>
            <person name="Woyke T."/>
            <person name="Bristow J."/>
            <person name="Eisen J.A."/>
            <person name="Markowitz V."/>
            <person name="Hugenholtz P."/>
            <person name="Kyrpides N.C."/>
            <person name="Klenk H.P."/>
        </authorList>
    </citation>
    <scope>NUCLEOTIDE SEQUENCE [LARGE SCALE GENOMIC DNA]</scope>
    <source>
        <strain evidence="3">ATCC 700848 / DSM 11109 / ASRB2</strain>
    </source>
</reference>
<dbReference type="AlphaFoldDB" id="F2NHV2"/>
<reference evidence="3" key="2">
    <citation type="submission" date="2011-03" db="EMBL/GenBank/DDBJ databases">
        <title>The complete genome of Desulfobacca acetoxidans DSM 11109.</title>
        <authorList>
            <consortium name="US DOE Joint Genome Institute (JGI-PGF)"/>
            <person name="Lucas S."/>
            <person name="Copeland A."/>
            <person name="Lapidus A."/>
            <person name="Bruce D."/>
            <person name="Goodwin L."/>
            <person name="Pitluck S."/>
            <person name="Peters L."/>
            <person name="Kyrpides N."/>
            <person name="Mavromatis K."/>
            <person name="Ivanova N."/>
            <person name="Ovchinnikova G."/>
            <person name="Teshima H."/>
            <person name="Detter J.C."/>
            <person name="Han C."/>
            <person name="Land M."/>
            <person name="Hauser L."/>
            <person name="Markowitz V."/>
            <person name="Cheng J.-F."/>
            <person name="Hugenholtz P."/>
            <person name="Woyke T."/>
            <person name="Wu D."/>
            <person name="Spring S."/>
            <person name="Schueler E."/>
            <person name="Brambilla E."/>
            <person name="Klenk H.-P."/>
            <person name="Eisen J.A."/>
        </authorList>
    </citation>
    <scope>NUCLEOTIDE SEQUENCE [LARGE SCALE GENOMIC DNA]</scope>
    <source>
        <strain evidence="3">ATCC 700848 / DSM 11109 / ASRB2</strain>
    </source>
</reference>
<evidence type="ECO:0000313" key="2">
    <source>
        <dbReference type="EMBL" id="AEB09437.1"/>
    </source>
</evidence>
<dbReference type="STRING" id="880072.Desac_1584"/>
<protein>
    <recommendedName>
        <fullName evidence="4">DUF5320 domain-containing protein</fullName>
    </recommendedName>
</protein>
<evidence type="ECO:0000313" key="3">
    <source>
        <dbReference type="Proteomes" id="UP000000483"/>
    </source>
</evidence>